<name>G4CG62_9NEIS</name>
<dbReference type="Proteomes" id="UP000003019">
    <property type="component" value="Unassembled WGS sequence"/>
</dbReference>
<dbReference type="PATRIC" id="fig|1032488.3.peg.549"/>
<comment type="caution">
    <text evidence="2">The sequence shown here is derived from an EMBL/GenBank/DDBJ whole genome shotgun (WGS) entry which is preliminary data.</text>
</comment>
<dbReference type="RefSeq" id="WP_009118295.1">
    <property type="nucleotide sequence ID" value="NZ_JH164926.1"/>
</dbReference>
<sequence length="218" mass="24063">MFKLDAGQAKAYDQRGGYINEAGKYSGHIESAVWHVKNGQNGQSQGIFLNFVSDTKQKARFYINTSYHGGTVNEGGCKLIHAILACLRMRESGDPVPTQVKEYNPDTRQEETVTRGCFIQLHNKPLGIVVQMVHEDGRDNPSPAIYSVFEPASEMTASEILGKATEPVQLGKVMAYIAEKPLNDRRKNGGQTPHPPQRQAAPQGQPQPVDDIDDDIPF</sequence>
<keyword evidence="3" id="KW-1185">Reference proteome</keyword>
<evidence type="ECO:0000313" key="2">
    <source>
        <dbReference type="EMBL" id="EGY53110.1"/>
    </source>
</evidence>
<accession>G4CG62</accession>
<evidence type="ECO:0000256" key="1">
    <source>
        <dbReference type="SAM" id="MobiDB-lite"/>
    </source>
</evidence>
<feature type="compositionally biased region" description="Low complexity" evidence="1">
    <location>
        <begin position="197"/>
        <end position="208"/>
    </location>
</feature>
<reference evidence="2 3" key="1">
    <citation type="submission" date="2011-05" db="EMBL/GenBank/DDBJ databases">
        <authorList>
            <person name="Muzny D."/>
            <person name="Qin X."/>
            <person name="Deng J."/>
            <person name="Jiang H."/>
            <person name="Liu Y."/>
            <person name="Qu J."/>
            <person name="Song X.-Z."/>
            <person name="Zhang L."/>
            <person name="Thornton R."/>
            <person name="Coyle M."/>
            <person name="Francisco L."/>
            <person name="Jackson L."/>
            <person name="Javaid M."/>
            <person name="Korchina V."/>
            <person name="Kovar C."/>
            <person name="Mata R."/>
            <person name="Mathew T."/>
            <person name="Ngo R."/>
            <person name="Nguyen L."/>
            <person name="Nguyen N."/>
            <person name="Okwuonu G."/>
            <person name="Ongeri F."/>
            <person name="Pham C."/>
            <person name="Simmons D."/>
            <person name="Wilczek-Boney K."/>
            <person name="Hale W."/>
            <person name="Jakkamsetti A."/>
            <person name="Pham P."/>
            <person name="Ruth R."/>
            <person name="San Lucas F."/>
            <person name="Warren J."/>
            <person name="Zhang J."/>
            <person name="Zhao Z."/>
            <person name="Zhou C."/>
            <person name="Zhu D."/>
            <person name="Lee S."/>
            <person name="Bess C."/>
            <person name="Blankenburg K."/>
            <person name="Forbes L."/>
            <person name="Fu Q."/>
            <person name="Gubbala S."/>
            <person name="Hirani K."/>
            <person name="Jayaseelan J.C."/>
            <person name="Lara F."/>
            <person name="Munidasa M."/>
            <person name="Palculict T."/>
            <person name="Patil S."/>
            <person name="Pu L.-L."/>
            <person name="Saada N."/>
            <person name="Tang L."/>
            <person name="Weissenberger G."/>
            <person name="Zhu Y."/>
            <person name="Hemphill L."/>
            <person name="Shang Y."/>
            <person name="Youmans B."/>
            <person name="Ayvaz T."/>
            <person name="Ross M."/>
            <person name="Santibanez J."/>
            <person name="Aqrawi P."/>
            <person name="Gross S."/>
            <person name="Joshi V."/>
            <person name="Fowler G."/>
            <person name="Nazareth L."/>
            <person name="Reid J."/>
            <person name="Worley K."/>
            <person name="Petrosino J."/>
            <person name="Highlander S."/>
            <person name="Gibbs R."/>
        </authorList>
    </citation>
    <scope>NUCLEOTIDE SEQUENCE [LARGE SCALE GENOMIC DNA]</scope>
    <source>
        <strain evidence="2 3">871</strain>
    </source>
</reference>
<proteinExistence type="predicted"/>
<feature type="region of interest" description="Disordered" evidence="1">
    <location>
        <begin position="179"/>
        <end position="218"/>
    </location>
</feature>
<evidence type="ECO:0000313" key="3">
    <source>
        <dbReference type="Proteomes" id="UP000003019"/>
    </source>
</evidence>
<dbReference type="EMBL" id="AGAY01000022">
    <property type="protein sequence ID" value="EGY53110.1"/>
    <property type="molecule type" value="Genomic_DNA"/>
</dbReference>
<gene>
    <name evidence="2" type="ORF">HMPREF9371_0601</name>
</gene>
<dbReference type="OrthoDB" id="8612860at2"/>
<dbReference type="STRING" id="1032488.HMPREF9371_0601"/>
<organism evidence="2 3">
    <name type="scientific">Neisseria shayeganii 871</name>
    <dbReference type="NCBI Taxonomy" id="1032488"/>
    <lineage>
        <taxon>Bacteria</taxon>
        <taxon>Pseudomonadati</taxon>
        <taxon>Pseudomonadota</taxon>
        <taxon>Betaproteobacteria</taxon>
        <taxon>Neisseriales</taxon>
        <taxon>Neisseriaceae</taxon>
        <taxon>Neisseria</taxon>
    </lineage>
</organism>
<protein>
    <submittedName>
        <fullName evidence="2">Uncharacterized protein</fullName>
    </submittedName>
</protein>
<dbReference type="HOGENOM" id="CLU_110227_0_0_4"/>
<dbReference type="AlphaFoldDB" id="G4CG62"/>